<dbReference type="EMBL" id="LJXT01000017">
    <property type="protein sequence ID" value="KPQ18993.1"/>
    <property type="molecule type" value="Genomic_DNA"/>
</dbReference>
<organism evidence="1 2">
    <name type="scientific">Algoriphagus marincola HL-49</name>
    <dbReference type="NCBI Taxonomy" id="1305737"/>
    <lineage>
        <taxon>Bacteria</taxon>
        <taxon>Pseudomonadati</taxon>
        <taxon>Bacteroidota</taxon>
        <taxon>Cytophagia</taxon>
        <taxon>Cytophagales</taxon>
        <taxon>Cyclobacteriaceae</taxon>
        <taxon>Algoriphagus</taxon>
    </lineage>
</organism>
<accession>A0A0P8AJY3</accession>
<proteinExistence type="predicted"/>
<dbReference type="PATRIC" id="fig|1305737.6.peg.1493"/>
<evidence type="ECO:0000313" key="1">
    <source>
        <dbReference type="EMBL" id="KPQ18993.1"/>
    </source>
</evidence>
<protein>
    <submittedName>
        <fullName evidence="1">Uncharacterized protein</fullName>
    </submittedName>
</protein>
<dbReference type="AlphaFoldDB" id="A0A0P8AJY3"/>
<dbReference type="Proteomes" id="UP000050421">
    <property type="component" value="Unassembled WGS sequence"/>
</dbReference>
<comment type="caution">
    <text evidence="1">The sequence shown here is derived from an EMBL/GenBank/DDBJ whole genome shotgun (WGS) entry which is preliminary data.</text>
</comment>
<sequence>MADSPIEKIHIDEFLTLVEDLEVYQSLRQDPPEPDFWAETNFGLIGIEHTRLFKKEDLNRIIPKRHENEASNILFEAQEKFNSLSDERVHVEIYFNSDYGRKVARNPIQLTARERKLLVDPLIDFVLKNVPSKGNFEGFENPDWKTGTYILPKEIGDIVISNRGNLPKSIWTQSNGGVVPKFLNGSTFFESLNKKNEKPLNYKKTYDLIWLVMVADRNEFASYFDFSDVIWPEIETPFDKAFIYRAGENVFHELPKTSK</sequence>
<dbReference type="STRING" id="1305737.GCA_000526355_03580"/>
<evidence type="ECO:0000313" key="2">
    <source>
        <dbReference type="Proteomes" id="UP000050421"/>
    </source>
</evidence>
<dbReference type="OrthoDB" id="1271482at2"/>
<gene>
    <name evidence="1" type="ORF">HLUCCX10_04220</name>
</gene>
<reference evidence="1 2" key="1">
    <citation type="submission" date="2015-09" db="EMBL/GenBank/DDBJ databases">
        <title>Identification and resolution of microdiversity through metagenomic sequencing of parallel consortia.</title>
        <authorList>
            <person name="Nelson W.C."/>
            <person name="Romine M.F."/>
            <person name="Lindemann S.R."/>
        </authorList>
    </citation>
    <scope>NUCLEOTIDE SEQUENCE [LARGE SCALE GENOMIC DNA]</scope>
    <source>
        <strain evidence="1">HL-49</strain>
    </source>
</reference>
<name>A0A0P8AJY3_9BACT</name>